<feature type="domain" description="EFHB C-terminal EF-hand" evidence="2">
    <location>
        <begin position="360"/>
        <end position="431"/>
    </location>
</feature>
<dbReference type="STRING" id="3088.A0A383VMN7"/>
<proteinExistence type="predicted"/>
<evidence type="ECO:0000259" key="2">
    <source>
        <dbReference type="Pfam" id="PF25325"/>
    </source>
</evidence>
<dbReference type="Proteomes" id="UP000256970">
    <property type="component" value="Unassembled WGS sequence"/>
</dbReference>
<dbReference type="InterPro" id="IPR057428">
    <property type="entry name" value="EFHB_EF-hand_C"/>
</dbReference>
<accession>A0A383VMN7</accession>
<evidence type="ECO:0000313" key="4">
    <source>
        <dbReference type="Proteomes" id="UP000256970"/>
    </source>
</evidence>
<dbReference type="EMBL" id="FNXT01000689">
    <property type="protein sequence ID" value="SZX66160.1"/>
    <property type="molecule type" value="Genomic_DNA"/>
</dbReference>
<name>A0A383VMN7_TETOB</name>
<organism evidence="3 4">
    <name type="scientific">Tetradesmus obliquus</name>
    <name type="common">Green alga</name>
    <name type="synonym">Acutodesmus obliquus</name>
    <dbReference type="NCBI Taxonomy" id="3088"/>
    <lineage>
        <taxon>Eukaryota</taxon>
        <taxon>Viridiplantae</taxon>
        <taxon>Chlorophyta</taxon>
        <taxon>core chlorophytes</taxon>
        <taxon>Chlorophyceae</taxon>
        <taxon>CS clade</taxon>
        <taxon>Sphaeropleales</taxon>
        <taxon>Scenedesmaceae</taxon>
        <taxon>Tetradesmus</taxon>
    </lineage>
</organism>
<sequence>MFSSSLYSSLGRAEYQSTETLKQLRPAGVTSSVVETAKDALTWQERPPTPEVQKPFQHYARQPAGAIMRHFGTARDAVRDGPFGCKTRAGVESAAECLEAYPGSEIGRWQLQQREEVYASTHKEPLGCTISRGYQMPAGLGTEVPFGRPLHVKEQEAQNSTQTIIFPQQAADDDDNTPVHSMYVSSHGSFAPGEQRKRDYDWSKAKIDPKQHRFGRVDSKGQQSSMKQILQPDLDQLAAAKQAAVVSSVYDRHKATLGDELGKPRLLGAGNRALPADHVFGKCSAREAEPCVGELMRGYYSADEQAPDPDLGKSLREGWRNTQASGRTFGVPNVRNDIPLPPSRSVASTKNYGNEPSAGQLLAPPKCVDLGVKEEHLLELRSPDELAQLLADAGLALGQQEFEEVLAQAEGVRDEQQQLWCSLDAFMAARRSWLQQQAGLA</sequence>
<dbReference type="AlphaFoldDB" id="A0A383VMN7"/>
<keyword evidence="4" id="KW-1185">Reference proteome</keyword>
<gene>
    <name evidence="3" type="ORF">BQ4739_LOCUS6599</name>
</gene>
<reference evidence="3 4" key="1">
    <citation type="submission" date="2016-10" db="EMBL/GenBank/DDBJ databases">
        <authorList>
            <person name="Cai Z."/>
        </authorList>
    </citation>
    <scope>NUCLEOTIDE SEQUENCE [LARGE SCALE GENOMIC DNA]</scope>
</reference>
<feature type="region of interest" description="Disordered" evidence="1">
    <location>
        <begin position="171"/>
        <end position="198"/>
    </location>
</feature>
<dbReference type="Pfam" id="PF25325">
    <property type="entry name" value="EF-hand_EFHB_C"/>
    <property type="match status" value="1"/>
</dbReference>
<evidence type="ECO:0000313" key="3">
    <source>
        <dbReference type="EMBL" id="SZX66160.1"/>
    </source>
</evidence>
<evidence type="ECO:0000256" key="1">
    <source>
        <dbReference type="SAM" id="MobiDB-lite"/>
    </source>
</evidence>
<protein>
    <recommendedName>
        <fullName evidence="2">EFHB C-terminal EF-hand domain-containing protein</fullName>
    </recommendedName>
</protein>